<evidence type="ECO:0000313" key="2">
    <source>
        <dbReference type="Proteomes" id="UP001054837"/>
    </source>
</evidence>
<gene>
    <name evidence="1" type="ORF">CDAR_394391</name>
</gene>
<reference evidence="1 2" key="1">
    <citation type="submission" date="2021-06" db="EMBL/GenBank/DDBJ databases">
        <title>Caerostris darwini draft genome.</title>
        <authorList>
            <person name="Kono N."/>
            <person name="Arakawa K."/>
        </authorList>
    </citation>
    <scope>NUCLEOTIDE SEQUENCE [LARGE SCALE GENOMIC DNA]</scope>
</reference>
<name>A0AAV4RJG6_9ARAC</name>
<keyword evidence="2" id="KW-1185">Reference proteome</keyword>
<protein>
    <submittedName>
        <fullName evidence="1">Uncharacterized protein</fullName>
    </submittedName>
</protein>
<dbReference type="AlphaFoldDB" id="A0AAV4RJG6"/>
<organism evidence="1 2">
    <name type="scientific">Caerostris darwini</name>
    <dbReference type="NCBI Taxonomy" id="1538125"/>
    <lineage>
        <taxon>Eukaryota</taxon>
        <taxon>Metazoa</taxon>
        <taxon>Ecdysozoa</taxon>
        <taxon>Arthropoda</taxon>
        <taxon>Chelicerata</taxon>
        <taxon>Arachnida</taxon>
        <taxon>Araneae</taxon>
        <taxon>Araneomorphae</taxon>
        <taxon>Entelegynae</taxon>
        <taxon>Araneoidea</taxon>
        <taxon>Araneidae</taxon>
        <taxon>Caerostris</taxon>
    </lineage>
</organism>
<comment type="caution">
    <text evidence="1">The sequence shown here is derived from an EMBL/GenBank/DDBJ whole genome shotgun (WGS) entry which is preliminary data.</text>
</comment>
<dbReference type="Proteomes" id="UP001054837">
    <property type="component" value="Unassembled WGS sequence"/>
</dbReference>
<evidence type="ECO:0000313" key="1">
    <source>
        <dbReference type="EMBL" id="GIY20375.1"/>
    </source>
</evidence>
<accession>A0AAV4RJG6</accession>
<dbReference type="EMBL" id="BPLQ01006153">
    <property type="protein sequence ID" value="GIY20375.1"/>
    <property type="molecule type" value="Genomic_DNA"/>
</dbReference>
<sequence length="76" mass="8784">MEKEEAWDGEKNKNKKYGVVAAYVVGVEESIQQDRRNESFSISATEDDGEFVVGLFNNHFHVKVMLFIILENDTRM</sequence>
<proteinExistence type="predicted"/>